<sequence>MSMSKKIANSVQATKGRMKKSFGRATGNRSLEAEGRVEQAKGNLKQSAAKIKDAFKN</sequence>
<dbReference type="SUPFAM" id="SSF69047">
    <property type="entry name" value="Hypothetical protein YjbJ"/>
    <property type="match status" value="1"/>
</dbReference>
<keyword evidence="5" id="KW-1185">Reference proteome</keyword>
<dbReference type="OrthoDB" id="2143260at2"/>
<dbReference type="RefSeq" id="WP_101463740.1">
    <property type="nucleotide sequence ID" value="NZ_JBEZZV010000004.1"/>
</dbReference>
<evidence type="ECO:0000256" key="2">
    <source>
        <dbReference type="SAM" id="MobiDB-lite"/>
    </source>
</evidence>
<name>A0A2N3WXK6_9NOCA</name>
<comment type="similarity">
    <text evidence="1">Belongs to the UPF0337 (CsbD) family.</text>
</comment>
<dbReference type="InterPro" id="IPR008462">
    <property type="entry name" value="CsbD"/>
</dbReference>
<accession>A0A2N3WXK6</accession>
<proteinExistence type="inferred from homology"/>
<gene>
    <name evidence="4" type="ORF">ATK86_0605</name>
</gene>
<reference evidence="4 5" key="1">
    <citation type="submission" date="2017-12" db="EMBL/GenBank/DDBJ databases">
        <title>Sequencing the genomes of 1000 Actinobacteria strains.</title>
        <authorList>
            <person name="Klenk H.-P."/>
        </authorList>
    </citation>
    <scope>NUCLEOTIDE SEQUENCE [LARGE SCALE GENOMIC DNA]</scope>
    <source>
        <strain evidence="4 5">DSM 44489</strain>
    </source>
</reference>
<dbReference type="EMBL" id="PJMW01000001">
    <property type="protein sequence ID" value="PKV98584.1"/>
    <property type="molecule type" value="Genomic_DNA"/>
</dbReference>
<evidence type="ECO:0000313" key="4">
    <source>
        <dbReference type="EMBL" id="PKV98584.1"/>
    </source>
</evidence>
<protein>
    <submittedName>
        <fullName evidence="4">CsbD-like protein</fullName>
    </submittedName>
</protein>
<evidence type="ECO:0000259" key="3">
    <source>
        <dbReference type="Pfam" id="PF05532"/>
    </source>
</evidence>
<dbReference type="Pfam" id="PF05532">
    <property type="entry name" value="CsbD"/>
    <property type="match status" value="1"/>
</dbReference>
<dbReference type="AlphaFoldDB" id="A0A2N3WXK6"/>
<evidence type="ECO:0000256" key="1">
    <source>
        <dbReference type="ARBA" id="ARBA00009129"/>
    </source>
</evidence>
<feature type="compositionally biased region" description="Polar residues" evidence="2">
    <location>
        <begin position="1"/>
        <end position="13"/>
    </location>
</feature>
<dbReference type="GeneID" id="97470357"/>
<feature type="domain" description="CsbD-like" evidence="3">
    <location>
        <begin position="6"/>
        <end position="56"/>
    </location>
</feature>
<comment type="caution">
    <text evidence="4">The sequence shown here is derived from an EMBL/GenBank/DDBJ whole genome shotgun (WGS) entry which is preliminary data.</text>
</comment>
<dbReference type="Proteomes" id="UP000233766">
    <property type="component" value="Unassembled WGS sequence"/>
</dbReference>
<organism evidence="4 5">
    <name type="scientific">Nocardia fluminea</name>
    <dbReference type="NCBI Taxonomy" id="134984"/>
    <lineage>
        <taxon>Bacteria</taxon>
        <taxon>Bacillati</taxon>
        <taxon>Actinomycetota</taxon>
        <taxon>Actinomycetes</taxon>
        <taxon>Mycobacteriales</taxon>
        <taxon>Nocardiaceae</taxon>
        <taxon>Nocardia</taxon>
    </lineage>
</organism>
<evidence type="ECO:0000313" key="5">
    <source>
        <dbReference type="Proteomes" id="UP000233766"/>
    </source>
</evidence>
<dbReference type="Gene3D" id="1.10.1470.10">
    <property type="entry name" value="YjbJ"/>
    <property type="match status" value="1"/>
</dbReference>
<feature type="region of interest" description="Disordered" evidence="2">
    <location>
        <begin position="1"/>
        <end position="57"/>
    </location>
</feature>
<dbReference type="InterPro" id="IPR036629">
    <property type="entry name" value="YjbJ_sf"/>
</dbReference>